<evidence type="ECO:0000313" key="9">
    <source>
        <dbReference type="Proteomes" id="UP000886741"/>
    </source>
</evidence>
<sequence>MKKFWKVAMVLGLMAASAAVTFCITYQELGSALLSTPWTAKTEEISRYLDAYFVDEYDPEQLADGAAAGMLAATGDEWSYYISADDYDAYLEQMNNAYVGIGVTIQAEDGLDGFRVMEVTAGGPADQGGVQVNDVLTHVEGESVTELGQEETVNRVRGEEGTEVQLTLTRDGEPYDVTLKRSNVQQAVATYTMTEDKIAVITIANFDADCARQSIAAVEQAQTEGAKAIVFDVRNNPGGMKTELVELLDYLLPEGVLFRSVDYAGEEEIDESDAACVELPMAVLVNNESYSAAEFFAAALQEYDAAEIVGTQTYGKGNFQSTFPLSDGSAIAISIGKYYTPKGVSLTGVGITPDVVVELSDEEAAKLYYNQLPMEEDPQMQAALALFQEST</sequence>
<dbReference type="SUPFAM" id="SSF52096">
    <property type="entry name" value="ClpP/crotonase"/>
    <property type="match status" value="1"/>
</dbReference>
<feature type="signal peptide" evidence="6">
    <location>
        <begin position="1"/>
        <end position="18"/>
    </location>
</feature>
<dbReference type="PROSITE" id="PS50106">
    <property type="entry name" value="PDZ"/>
    <property type="match status" value="1"/>
</dbReference>
<dbReference type="NCBIfam" id="TIGR00225">
    <property type="entry name" value="prc"/>
    <property type="match status" value="1"/>
</dbReference>
<organism evidence="8 9">
    <name type="scientific">Candidatus Avoscillospira avistercoris</name>
    <dbReference type="NCBI Taxonomy" id="2840707"/>
    <lineage>
        <taxon>Bacteria</taxon>
        <taxon>Bacillati</taxon>
        <taxon>Bacillota</taxon>
        <taxon>Clostridia</taxon>
        <taxon>Eubacteriales</taxon>
        <taxon>Oscillospiraceae</taxon>
        <taxon>Oscillospiraceae incertae sedis</taxon>
        <taxon>Candidatus Avoscillospira</taxon>
    </lineage>
</organism>
<keyword evidence="2 5" id="KW-0645">Protease</keyword>
<dbReference type="SMART" id="SM00245">
    <property type="entry name" value="TSPc"/>
    <property type="match status" value="1"/>
</dbReference>
<dbReference type="SMART" id="SM00228">
    <property type="entry name" value="PDZ"/>
    <property type="match status" value="1"/>
</dbReference>
<dbReference type="Pfam" id="PF13180">
    <property type="entry name" value="PDZ_2"/>
    <property type="match status" value="1"/>
</dbReference>
<keyword evidence="4 5" id="KW-0720">Serine protease</keyword>
<dbReference type="CDD" id="cd07560">
    <property type="entry name" value="Peptidase_S41_CPP"/>
    <property type="match status" value="1"/>
</dbReference>
<comment type="caution">
    <text evidence="8">The sequence shown here is derived from an EMBL/GenBank/DDBJ whole genome shotgun (WGS) entry which is preliminary data.</text>
</comment>
<dbReference type="Gene3D" id="3.30.750.44">
    <property type="match status" value="1"/>
</dbReference>
<evidence type="ECO:0000259" key="7">
    <source>
        <dbReference type="PROSITE" id="PS50106"/>
    </source>
</evidence>
<dbReference type="GO" id="GO:0030288">
    <property type="term" value="C:outer membrane-bounded periplasmic space"/>
    <property type="evidence" value="ECO:0007669"/>
    <property type="project" value="TreeGrafter"/>
</dbReference>
<protein>
    <submittedName>
        <fullName evidence="8">S41 family peptidase</fullName>
    </submittedName>
</protein>
<evidence type="ECO:0000256" key="2">
    <source>
        <dbReference type="ARBA" id="ARBA00022670"/>
    </source>
</evidence>
<evidence type="ECO:0000256" key="4">
    <source>
        <dbReference type="ARBA" id="ARBA00022825"/>
    </source>
</evidence>
<dbReference type="PANTHER" id="PTHR32060:SF30">
    <property type="entry name" value="CARBOXY-TERMINAL PROCESSING PROTEASE CTPA"/>
    <property type="match status" value="1"/>
</dbReference>
<dbReference type="PANTHER" id="PTHR32060">
    <property type="entry name" value="TAIL-SPECIFIC PROTEASE"/>
    <property type="match status" value="1"/>
</dbReference>
<dbReference type="GO" id="GO:0004175">
    <property type="term" value="F:endopeptidase activity"/>
    <property type="evidence" value="ECO:0007669"/>
    <property type="project" value="TreeGrafter"/>
</dbReference>
<dbReference type="Gene3D" id="3.90.226.10">
    <property type="entry name" value="2-enoyl-CoA Hydratase, Chain A, domain 1"/>
    <property type="match status" value="1"/>
</dbReference>
<dbReference type="InterPro" id="IPR029045">
    <property type="entry name" value="ClpP/crotonase-like_dom_sf"/>
</dbReference>
<dbReference type="GO" id="GO:0006508">
    <property type="term" value="P:proteolysis"/>
    <property type="evidence" value="ECO:0007669"/>
    <property type="project" value="UniProtKB-KW"/>
</dbReference>
<dbReference type="GO" id="GO:0008236">
    <property type="term" value="F:serine-type peptidase activity"/>
    <property type="evidence" value="ECO:0007669"/>
    <property type="project" value="UniProtKB-KW"/>
</dbReference>
<dbReference type="AlphaFoldDB" id="A0A9D1JSV8"/>
<dbReference type="EMBL" id="DVJJ01000037">
    <property type="protein sequence ID" value="HIS64118.1"/>
    <property type="molecule type" value="Genomic_DNA"/>
</dbReference>
<reference evidence="8" key="1">
    <citation type="submission" date="2020-10" db="EMBL/GenBank/DDBJ databases">
        <authorList>
            <person name="Gilroy R."/>
        </authorList>
    </citation>
    <scope>NUCLEOTIDE SEQUENCE</scope>
    <source>
        <strain evidence="8">ChiBcec16-1751</strain>
    </source>
</reference>
<dbReference type="CDD" id="cd06782">
    <property type="entry name" value="cpPDZ_CPP-like"/>
    <property type="match status" value="1"/>
</dbReference>
<reference evidence="8" key="2">
    <citation type="journal article" date="2021" name="PeerJ">
        <title>Extensive microbial diversity within the chicken gut microbiome revealed by metagenomics and culture.</title>
        <authorList>
            <person name="Gilroy R."/>
            <person name="Ravi A."/>
            <person name="Getino M."/>
            <person name="Pursley I."/>
            <person name="Horton D.L."/>
            <person name="Alikhan N.F."/>
            <person name="Baker D."/>
            <person name="Gharbi K."/>
            <person name="Hall N."/>
            <person name="Watson M."/>
            <person name="Adriaenssens E.M."/>
            <person name="Foster-Nyarko E."/>
            <person name="Jarju S."/>
            <person name="Secka A."/>
            <person name="Antonio M."/>
            <person name="Oren A."/>
            <person name="Chaudhuri R.R."/>
            <person name="La Ragione R."/>
            <person name="Hildebrand F."/>
            <person name="Pallen M.J."/>
        </authorList>
    </citation>
    <scope>NUCLEOTIDE SEQUENCE</scope>
    <source>
        <strain evidence="8">ChiBcec16-1751</strain>
    </source>
</reference>
<feature type="chain" id="PRO_5038350965" evidence="6">
    <location>
        <begin position="19"/>
        <end position="391"/>
    </location>
</feature>
<dbReference type="Proteomes" id="UP000886741">
    <property type="component" value="Unassembled WGS sequence"/>
</dbReference>
<dbReference type="InterPro" id="IPR005151">
    <property type="entry name" value="Tail-specific_protease"/>
</dbReference>
<dbReference type="InterPro" id="IPR036034">
    <property type="entry name" value="PDZ_sf"/>
</dbReference>
<evidence type="ECO:0000313" key="8">
    <source>
        <dbReference type="EMBL" id="HIS64118.1"/>
    </source>
</evidence>
<dbReference type="Pfam" id="PF03572">
    <property type="entry name" value="Peptidase_S41"/>
    <property type="match status" value="1"/>
</dbReference>
<evidence type="ECO:0000256" key="5">
    <source>
        <dbReference type="RuleBase" id="RU004404"/>
    </source>
</evidence>
<accession>A0A9D1JSV8</accession>
<name>A0A9D1JSV8_9FIRM</name>
<evidence type="ECO:0000256" key="6">
    <source>
        <dbReference type="SAM" id="SignalP"/>
    </source>
</evidence>
<keyword evidence="3 5" id="KW-0378">Hydrolase</keyword>
<comment type="similarity">
    <text evidence="1 5">Belongs to the peptidase S41A family.</text>
</comment>
<dbReference type="Gene3D" id="2.30.42.10">
    <property type="match status" value="1"/>
</dbReference>
<dbReference type="InterPro" id="IPR004447">
    <property type="entry name" value="Peptidase_S41A"/>
</dbReference>
<dbReference type="SUPFAM" id="SSF50156">
    <property type="entry name" value="PDZ domain-like"/>
    <property type="match status" value="1"/>
</dbReference>
<keyword evidence="6" id="KW-0732">Signal</keyword>
<dbReference type="GO" id="GO:0007165">
    <property type="term" value="P:signal transduction"/>
    <property type="evidence" value="ECO:0007669"/>
    <property type="project" value="TreeGrafter"/>
</dbReference>
<proteinExistence type="inferred from homology"/>
<gene>
    <name evidence="8" type="ORF">IAA83_01945</name>
</gene>
<feature type="domain" description="PDZ" evidence="7">
    <location>
        <begin position="88"/>
        <end position="157"/>
    </location>
</feature>
<evidence type="ECO:0000256" key="3">
    <source>
        <dbReference type="ARBA" id="ARBA00022801"/>
    </source>
</evidence>
<evidence type="ECO:0000256" key="1">
    <source>
        <dbReference type="ARBA" id="ARBA00009179"/>
    </source>
</evidence>
<dbReference type="InterPro" id="IPR001478">
    <property type="entry name" value="PDZ"/>
</dbReference>